<dbReference type="GO" id="GO:0016705">
    <property type="term" value="F:oxidoreductase activity, acting on paired donors, with incorporation or reduction of molecular oxygen"/>
    <property type="evidence" value="ECO:0007669"/>
    <property type="project" value="InterPro"/>
</dbReference>
<feature type="compositionally biased region" description="Basic and acidic residues" evidence="3">
    <location>
        <begin position="127"/>
        <end position="148"/>
    </location>
</feature>
<evidence type="ECO:0008006" key="5">
    <source>
        <dbReference type="Google" id="ProtNLM"/>
    </source>
</evidence>
<gene>
    <name evidence="4" type="ORF">SDC9_170040</name>
</gene>
<keyword evidence="2" id="KW-0503">Monooxygenase</keyword>
<dbReference type="AlphaFoldDB" id="A0A645G6Y7"/>
<feature type="compositionally biased region" description="Polar residues" evidence="3">
    <location>
        <begin position="162"/>
        <end position="179"/>
    </location>
</feature>
<name>A0A645G6Y7_9ZZZZ</name>
<evidence type="ECO:0000256" key="2">
    <source>
        <dbReference type="ARBA" id="ARBA00023033"/>
    </source>
</evidence>
<evidence type="ECO:0000313" key="4">
    <source>
        <dbReference type="EMBL" id="MPN22657.1"/>
    </source>
</evidence>
<organism evidence="4">
    <name type="scientific">bioreactor metagenome</name>
    <dbReference type="NCBI Taxonomy" id="1076179"/>
    <lineage>
        <taxon>unclassified sequences</taxon>
        <taxon>metagenomes</taxon>
        <taxon>ecological metagenomes</taxon>
    </lineage>
</organism>
<keyword evidence="1" id="KW-0560">Oxidoreductase</keyword>
<dbReference type="InterPro" id="IPR050766">
    <property type="entry name" value="Bact_Lucif_Oxidored"/>
</dbReference>
<dbReference type="SUPFAM" id="SSF51679">
    <property type="entry name" value="Bacterial luciferase-like"/>
    <property type="match status" value="1"/>
</dbReference>
<evidence type="ECO:0000256" key="1">
    <source>
        <dbReference type="ARBA" id="ARBA00023002"/>
    </source>
</evidence>
<dbReference type="GO" id="GO:0004497">
    <property type="term" value="F:monooxygenase activity"/>
    <property type="evidence" value="ECO:0007669"/>
    <property type="project" value="UniProtKB-KW"/>
</dbReference>
<accession>A0A645G6Y7</accession>
<comment type="caution">
    <text evidence="4">The sequence shown here is derived from an EMBL/GenBank/DDBJ whole genome shotgun (WGS) entry which is preliminary data.</text>
</comment>
<proteinExistence type="predicted"/>
<evidence type="ECO:0000256" key="3">
    <source>
        <dbReference type="SAM" id="MobiDB-lite"/>
    </source>
</evidence>
<feature type="region of interest" description="Disordered" evidence="3">
    <location>
        <begin position="127"/>
        <end position="185"/>
    </location>
</feature>
<dbReference type="EMBL" id="VSSQ01070944">
    <property type="protein sequence ID" value="MPN22657.1"/>
    <property type="molecule type" value="Genomic_DNA"/>
</dbReference>
<dbReference type="PANTHER" id="PTHR30137">
    <property type="entry name" value="LUCIFERASE-LIKE MONOOXYGENASE"/>
    <property type="match status" value="1"/>
</dbReference>
<reference evidence="4" key="1">
    <citation type="submission" date="2019-08" db="EMBL/GenBank/DDBJ databases">
        <authorList>
            <person name="Kucharzyk K."/>
            <person name="Murdoch R.W."/>
            <person name="Higgins S."/>
            <person name="Loffler F."/>
        </authorList>
    </citation>
    <scope>NUCLEOTIDE SEQUENCE</scope>
</reference>
<dbReference type="InterPro" id="IPR036661">
    <property type="entry name" value="Luciferase-like_sf"/>
</dbReference>
<dbReference type="Gene3D" id="3.20.20.30">
    <property type="entry name" value="Luciferase-like domain"/>
    <property type="match status" value="1"/>
</dbReference>
<dbReference type="GO" id="GO:0005829">
    <property type="term" value="C:cytosol"/>
    <property type="evidence" value="ECO:0007669"/>
    <property type="project" value="TreeGrafter"/>
</dbReference>
<dbReference type="PANTHER" id="PTHR30137:SF8">
    <property type="entry name" value="BLR5498 PROTEIN"/>
    <property type="match status" value="1"/>
</dbReference>
<protein>
    <recommendedName>
        <fullName evidence="5">Luciferase-like domain-containing protein</fullName>
    </recommendedName>
</protein>
<sequence length="185" mass="20657">MRLVDFYRRRFEHYGHGSRKQAIVGLGGQAYIAKRSQDAIKEFRPYFNEAPVYGHGPSLEDFMQATPLSVGSPQEVIEKTLSFHDTFGDYQRQLFLIDHAGLPLKTVLNQLELLGGEVIPALRKEFESRKDPESAEAPTHEALVKAKYGDQPARQPRPNANRGDNVTGGSPYQDSTTAASYPGQH</sequence>